<feature type="compositionally biased region" description="Low complexity" evidence="3">
    <location>
        <begin position="104"/>
        <end position="113"/>
    </location>
</feature>
<name>A0AAV1ZLQ4_9ARAC</name>
<feature type="region of interest" description="Disordered" evidence="3">
    <location>
        <begin position="48"/>
        <end position="163"/>
    </location>
</feature>
<dbReference type="InterPro" id="IPR001806">
    <property type="entry name" value="Small_GTPase"/>
</dbReference>
<gene>
    <name evidence="4" type="ORF">LARSCL_LOCUS6135</name>
</gene>
<dbReference type="Proteomes" id="UP001497382">
    <property type="component" value="Unassembled WGS sequence"/>
</dbReference>
<dbReference type="SUPFAM" id="SSF52540">
    <property type="entry name" value="P-loop containing nucleoside triphosphate hydrolases"/>
    <property type="match status" value="1"/>
</dbReference>
<evidence type="ECO:0000256" key="1">
    <source>
        <dbReference type="ARBA" id="ARBA00008846"/>
    </source>
</evidence>
<dbReference type="GO" id="GO:0005886">
    <property type="term" value="C:plasma membrane"/>
    <property type="evidence" value="ECO:0007669"/>
    <property type="project" value="TreeGrafter"/>
</dbReference>
<reference evidence="4 5" key="1">
    <citation type="submission" date="2024-04" db="EMBL/GenBank/DDBJ databases">
        <authorList>
            <person name="Rising A."/>
            <person name="Reimegard J."/>
            <person name="Sonavane S."/>
            <person name="Akerstrom W."/>
            <person name="Nylinder S."/>
            <person name="Hedman E."/>
            <person name="Kallberg Y."/>
        </authorList>
    </citation>
    <scope>NUCLEOTIDE SEQUENCE [LARGE SCALE GENOMIC DNA]</scope>
</reference>
<dbReference type="PROSITE" id="PS51419">
    <property type="entry name" value="RAB"/>
    <property type="match status" value="1"/>
</dbReference>
<evidence type="ECO:0000256" key="3">
    <source>
        <dbReference type="SAM" id="MobiDB-lite"/>
    </source>
</evidence>
<keyword evidence="5" id="KW-1185">Reference proteome</keyword>
<dbReference type="Gene3D" id="3.40.50.300">
    <property type="entry name" value="P-loop containing nucleotide triphosphate hydrolases"/>
    <property type="match status" value="1"/>
</dbReference>
<dbReference type="PANTHER" id="PTHR45775:SF6">
    <property type="entry name" value="RAD, GEM_KIR FAMILY MEMBER 2, ISOFORM C"/>
    <property type="match status" value="1"/>
</dbReference>
<evidence type="ECO:0000313" key="5">
    <source>
        <dbReference type="Proteomes" id="UP001497382"/>
    </source>
</evidence>
<evidence type="ECO:0000313" key="4">
    <source>
        <dbReference type="EMBL" id="CAL1271991.1"/>
    </source>
</evidence>
<dbReference type="GO" id="GO:0005246">
    <property type="term" value="F:calcium channel regulator activity"/>
    <property type="evidence" value="ECO:0007669"/>
    <property type="project" value="TreeGrafter"/>
</dbReference>
<dbReference type="EMBL" id="CAXIEN010000058">
    <property type="protein sequence ID" value="CAL1271991.1"/>
    <property type="molecule type" value="Genomic_DNA"/>
</dbReference>
<protein>
    <submittedName>
        <fullName evidence="4">Uncharacterized protein</fullName>
    </submittedName>
</protein>
<dbReference type="PROSITE" id="PS51421">
    <property type="entry name" value="RAS"/>
    <property type="match status" value="1"/>
</dbReference>
<accession>A0AAV1ZLQ4</accession>
<dbReference type="PANTHER" id="PTHR45775">
    <property type="entry name" value="RAD, GEM/KIR FAMILY MEMBER 2, ISOFORM C"/>
    <property type="match status" value="1"/>
</dbReference>
<dbReference type="SMART" id="SM00175">
    <property type="entry name" value="RAB"/>
    <property type="match status" value="1"/>
</dbReference>
<dbReference type="InterPro" id="IPR051641">
    <property type="entry name" value="RGK_GTP-binding_reg"/>
</dbReference>
<dbReference type="InterPro" id="IPR027417">
    <property type="entry name" value="P-loop_NTPase"/>
</dbReference>
<comment type="caution">
    <text evidence="4">The sequence shown here is derived from an EMBL/GenBank/DDBJ whole genome shotgun (WGS) entry which is preliminary data.</text>
</comment>
<dbReference type="SMART" id="SM00173">
    <property type="entry name" value="RAS"/>
    <property type="match status" value="1"/>
</dbReference>
<comment type="similarity">
    <text evidence="1">Belongs to the small GTPase superfamily. RGK family.</text>
</comment>
<dbReference type="GO" id="GO:0003924">
    <property type="term" value="F:GTPase activity"/>
    <property type="evidence" value="ECO:0007669"/>
    <property type="project" value="InterPro"/>
</dbReference>
<dbReference type="Pfam" id="PF00071">
    <property type="entry name" value="Ras"/>
    <property type="match status" value="1"/>
</dbReference>
<dbReference type="PRINTS" id="PR00449">
    <property type="entry name" value="RASTRNSFRMNG"/>
</dbReference>
<keyword evidence="2" id="KW-0597">Phosphoprotein</keyword>
<evidence type="ECO:0000256" key="2">
    <source>
        <dbReference type="ARBA" id="ARBA00022553"/>
    </source>
</evidence>
<dbReference type="AlphaFoldDB" id="A0AAV1ZLQ4"/>
<proteinExistence type="inferred from homology"/>
<dbReference type="GO" id="GO:0005525">
    <property type="term" value="F:GTP binding"/>
    <property type="evidence" value="ECO:0007669"/>
    <property type="project" value="InterPro"/>
</dbReference>
<organism evidence="4 5">
    <name type="scientific">Larinioides sclopetarius</name>
    <dbReference type="NCBI Taxonomy" id="280406"/>
    <lineage>
        <taxon>Eukaryota</taxon>
        <taxon>Metazoa</taxon>
        <taxon>Ecdysozoa</taxon>
        <taxon>Arthropoda</taxon>
        <taxon>Chelicerata</taxon>
        <taxon>Arachnida</taxon>
        <taxon>Araneae</taxon>
        <taxon>Araneomorphae</taxon>
        <taxon>Entelegynae</taxon>
        <taxon>Araneoidea</taxon>
        <taxon>Araneidae</taxon>
        <taxon>Larinioides</taxon>
    </lineage>
</organism>
<dbReference type="FunFam" id="3.40.50.300:FF:000664">
    <property type="entry name" value="Uncharacterized protein, isoform B"/>
    <property type="match status" value="1"/>
</dbReference>
<feature type="compositionally biased region" description="Polar residues" evidence="3">
    <location>
        <begin position="80"/>
        <end position="89"/>
    </location>
</feature>
<sequence>MLADQEMPNLAPSPTNEGDNVFEEVTAVCSTPLTPRSGHMPGIILTTEGDASPESINTVGRHDSRTSRSTTRSTRRKMQAQVQHRSPSGSRMAVQNGGHNLYLSSSGVSRSQSMRTARRPQSVDPTHRFRHRIASIPNDMTLPSDGLSGQRLASNQSLPLPGDESEFMRLRNFAVTSKGVVNRGDSFRSKSRSSHSVASVGVSGSSGQLPVVSAQPKDDLSVNYPSTSYCKSRDEVNAEVVDTAIASTSSASVVVQRPCRYKVLVVGAPDVGKTALTNQFMTSEYKCAYDISQDEENEKFVGVILNGSESELVFSEYQFTSDSTENFAELHSPDAYLVVYSVTSKRSLQMAKEILRLIQKWDNVESKAVILVGNKTDLARHRVLSTDDGRSLAIEEGSKFIETSAGINHHVDELLVGILSQIRLKLSSMEKILRKRESVSLGTATGGAKLRGGKCPGCAGCKAKGILKRILKKACSRSKSCDNLHVL</sequence>